<keyword evidence="4" id="KW-0804">Transcription</keyword>
<evidence type="ECO:0000259" key="7">
    <source>
        <dbReference type="Pfam" id="PF04545"/>
    </source>
</evidence>
<feature type="domain" description="RNA polymerase sigma-70 region 2" evidence="6">
    <location>
        <begin position="3"/>
        <end position="64"/>
    </location>
</feature>
<dbReference type="InterPro" id="IPR013325">
    <property type="entry name" value="RNA_pol_sigma_r2"/>
</dbReference>
<dbReference type="Proteomes" id="UP000540656">
    <property type="component" value="Unassembled WGS sequence"/>
</dbReference>
<sequence length="232" mass="25632">MAKSIASRYRKRGIAQDDLEQVAYAALVRVVHNFDVERRQDLLSYAVPSIRGELRRYFRDHGWTVRPPRRIQELQSRVIEMRDQMAAEDGTPSPRRIAEALDVPEEDVSEALAAEGCFSPTSLDATVGPDGGSSLGDLLPDGDGEAAGQAAEARVMLQPVLRNLPARDRKLLQMRFVDDLTQQEIAERNGVTQTQVSRLLSRILTDLRRGLGETAGIDELAPTEVTHSTTAS</sequence>
<dbReference type="AlphaFoldDB" id="A0A7Y9UNK4"/>
<dbReference type="InterPro" id="IPR036388">
    <property type="entry name" value="WH-like_DNA-bd_sf"/>
</dbReference>
<dbReference type="CDD" id="cd06171">
    <property type="entry name" value="Sigma70_r4"/>
    <property type="match status" value="1"/>
</dbReference>
<dbReference type="GO" id="GO:0006352">
    <property type="term" value="P:DNA-templated transcription initiation"/>
    <property type="evidence" value="ECO:0007669"/>
    <property type="project" value="InterPro"/>
</dbReference>
<evidence type="ECO:0000256" key="3">
    <source>
        <dbReference type="ARBA" id="ARBA00023125"/>
    </source>
</evidence>
<reference evidence="8 9" key="1">
    <citation type="submission" date="2020-07" db="EMBL/GenBank/DDBJ databases">
        <title>Sequencing the genomes of 1000 actinobacteria strains.</title>
        <authorList>
            <person name="Klenk H.-P."/>
        </authorList>
    </citation>
    <scope>NUCLEOTIDE SEQUENCE [LARGE SCALE GENOMIC DNA]</scope>
    <source>
        <strain evidence="8 9">DSM 23819</strain>
    </source>
</reference>
<dbReference type="EMBL" id="JACCAA010000001">
    <property type="protein sequence ID" value="NYG57252.1"/>
    <property type="molecule type" value="Genomic_DNA"/>
</dbReference>
<keyword evidence="3" id="KW-0238">DNA-binding</keyword>
<evidence type="ECO:0000256" key="4">
    <source>
        <dbReference type="ARBA" id="ARBA00023163"/>
    </source>
</evidence>
<evidence type="ECO:0000313" key="8">
    <source>
        <dbReference type="EMBL" id="NYG57252.1"/>
    </source>
</evidence>
<dbReference type="PANTHER" id="PTHR30385:SF4">
    <property type="entry name" value="RNA POLYMERASE SIGMA-E FACTOR"/>
    <property type="match status" value="1"/>
</dbReference>
<dbReference type="InterPro" id="IPR013324">
    <property type="entry name" value="RNA_pol_sigma_r3/r4-like"/>
</dbReference>
<dbReference type="InterPro" id="IPR007630">
    <property type="entry name" value="RNA_pol_sigma70_r4"/>
</dbReference>
<evidence type="ECO:0000259" key="6">
    <source>
        <dbReference type="Pfam" id="PF04542"/>
    </source>
</evidence>
<accession>A0A7Y9UNK4</accession>
<dbReference type="InterPro" id="IPR007624">
    <property type="entry name" value="RNA_pol_sigma70_r3"/>
</dbReference>
<dbReference type="InterPro" id="IPR007627">
    <property type="entry name" value="RNA_pol_sigma70_r2"/>
</dbReference>
<proteinExistence type="predicted"/>
<keyword evidence="9" id="KW-1185">Reference proteome</keyword>
<name>A0A7Y9UNK4_9ACTN</name>
<gene>
    <name evidence="8" type="ORF">BJ980_000175</name>
</gene>
<protein>
    <submittedName>
        <fullName evidence="8">RNA polymerase sigma-B factor</fullName>
    </submittedName>
</protein>
<dbReference type="Gene3D" id="1.20.120.1810">
    <property type="match status" value="1"/>
</dbReference>
<dbReference type="PANTHER" id="PTHR30385">
    <property type="entry name" value="SIGMA FACTOR F FLAGELLAR"/>
    <property type="match status" value="1"/>
</dbReference>
<feature type="domain" description="RNA polymerase sigma-70 region 4" evidence="7">
    <location>
        <begin position="161"/>
        <end position="208"/>
    </location>
</feature>
<dbReference type="GO" id="GO:0016987">
    <property type="term" value="F:sigma factor activity"/>
    <property type="evidence" value="ECO:0007669"/>
    <property type="project" value="UniProtKB-KW"/>
</dbReference>
<organism evidence="8 9">
    <name type="scientific">Nocardioides daedukensis</name>
    <dbReference type="NCBI Taxonomy" id="634462"/>
    <lineage>
        <taxon>Bacteria</taxon>
        <taxon>Bacillati</taxon>
        <taxon>Actinomycetota</taxon>
        <taxon>Actinomycetes</taxon>
        <taxon>Propionibacteriales</taxon>
        <taxon>Nocardioidaceae</taxon>
        <taxon>Nocardioides</taxon>
    </lineage>
</organism>
<keyword evidence="2" id="KW-0731">Sigma factor</keyword>
<evidence type="ECO:0000259" key="5">
    <source>
        <dbReference type="Pfam" id="PF04539"/>
    </source>
</evidence>
<dbReference type="GO" id="GO:0003677">
    <property type="term" value="F:DNA binding"/>
    <property type="evidence" value="ECO:0007669"/>
    <property type="project" value="UniProtKB-KW"/>
</dbReference>
<dbReference type="SUPFAM" id="SSF88946">
    <property type="entry name" value="Sigma2 domain of RNA polymerase sigma factors"/>
    <property type="match status" value="1"/>
</dbReference>
<evidence type="ECO:0000256" key="1">
    <source>
        <dbReference type="ARBA" id="ARBA00023015"/>
    </source>
</evidence>
<dbReference type="Pfam" id="PF04545">
    <property type="entry name" value="Sigma70_r4"/>
    <property type="match status" value="1"/>
</dbReference>
<dbReference type="SUPFAM" id="SSF88659">
    <property type="entry name" value="Sigma3 and sigma4 domains of RNA polymerase sigma factors"/>
    <property type="match status" value="2"/>
</dbReference>
<evidence type="ECO:0000256" key="2">
    <source>
        <dbReference type="ARBA" id="ARBA00023082"/>
    </source>
</evidence>
<dbReference type="NCBIfam" id="TIGR02937">
    <property type="entry name" value="sigma70-ECF"/>
    <property type="match status" value="1"/>
</dbReference>
<keyword evidence="1" id="KW-0805">Transcription regulation</keyword>
<dbReference type="InterPro" id="IPR014284">
    <property type="entry name" value="RNA_pol_sigma-70_dom"/>
</dbReference>
<dbReference type="Pfam" id="PF04539">
    <property type="entry name" value="Sigma70_r3"/>
    <property type="match status" value="1"/>
</dbReference>
<dbReference type="Gene3D" id="1.10.10.10">
    <property type="entry name" value="Winged helix-like DNA-binding domain superfamily/Winged helix DNA-binding domain"/>
    <property type="match status" value="2"/>
</dbReference>
<feature type="domain" description="RNA polymerase sigma-70 region 3" evidence="5">
    <location>
        <begin position="77"/>
        <end position="146"/>
    </location>
</feature>
<comment type="caution">
    <text evidence="8">The sequence shown here is derived from an EMBL/GenBank/DDBJ whole genome shotgun (WGS) entry which is preliminary data.</text>
</comment>
<dbReference type="Pfam" id="PF04542">
    <property type="entry name" value="Sigma70_r2"/>
    <property type="match status" value="1"/>
</dbReference>
<evidence type="ECO:0000313" key="9">
    <source>
        <dbReference type="Proteomes" id="UP000540656"/>
    </source>
</evidence>